<organism evidence="1 2">
    <name type="scientific">Periplaneta americana</name>
    <name type="common">American cockroach</name>
    <name type="synonym">Blatta americana</name>
    <dbReference type="NCBI Taxonomy" id="6978"/>
    <lineage>
        <taxon>Eukaryota</taxon>
        <taxon>Metazoa</taxon>
        <taxon>Ecdysozoa</taxon>
        <taxon>Arthropoda</taxon>
        <taxon>Hexapoda</taxon>
        <taxon>Insecta</taxon>
        <taxon>Pterygota</taxon>
        <taxon>Neoptera</taxon>
        <taxon>Polyneoptera</taxon>
        <taxon>Dictyoptera</taxon>
        <taxon>Blattodea</taxon>
        <taxon>Blattoidea</taxon>
        <taxon>Blattidae</taxon>
        <taxon>Blattinae</taxon>
        <taxon>Periplaneta</taxon>
    </lineage>
</organism>
<gene>
    <name evidence="1" type="ORF">ANN_09426</name>
</gene>
<dbReference type="EMBL" id="JAJSOF020000005">
    <property type="protein sequence ID" value="KAJ4447419.1"/>
    <property type="molecule type" value="Genomic_DNA"/>
</dbReference>
<evidence type="ECO:0000313" key="2">
    <source>
        <dbReference type="Proteomes" id="UP001148838"/>
    </source>
</evidence>
<name>A0ABQ8TLL9_PERAM</name>
<sequence>MKRRLWRNVRIYTIHDVVEHIILSDKPGKFTVKEVEASDICDYKQWWKDYYKKIPVSIECEHKSRKERVFFSTSVQFHFIFEKDQKGYVTGYTTINGLNVHTFQIALQQHRVIQPAQKKAYPAGKVPIKSSKMSDFVKLKDFVPEEKTELYNDTSILNWSVTIAVLRQDDD</sequence>
<proteinExistence type="predicted"/>
<comment type="caution">
    <text evidence="1">The sequence shown here is derived from an EMBL/GenBank/DDBJ whole genome shotgun (WGS) entry which is preliminary data.</text>
</comment>
<keyword evidence="2" id="KW-1185">Reference proteome</keyword>
<accession>A0ABQ8TLL9</accession>
<reference evidence="1 2" key="1">
    <citation type="journal article" date="2022" name="Allergy">
        <title>Genome assembly and annotation of Periplaneta americana reveal a comprehensive cockroach allergen profile.</title>
        <authorList>
            <person name="Wang L."/>
            <person name="Xiong Q."/>
            <person name="Saelim N."/>
            <person name="Wang L."/>
            <person name="Nong W."/>
            <person name="Wan A.T."/>
            <person name="Shi M."/>
            <person name="Liu X."/>
            <person name="Cao Q."/>
            <person name="Hui J.H.L."/>
            <person name="Sookrung N."/>
            <person name="Leung T.F."/>
            <person name="Tungtrongchitr A."/>
            <person name="Tsui S.K.W."/>
        </authorList>
    </citation>
    <scope>NUCLEOTIDE SEQUENCE [LARGE SCALE GENOMIC DNA]</scope>
    <source>
        <strain evidence="1">PWHHKU_190912</strain>
    </source>
</reference>
<protein>
    <submittedName>
        <fullName evidence="1">Uncharacterized protein</fullName>
    </submittedName>
</protein>
<evidence type="ECO:0000313" key="1">
    <source>
        <dbReference type="EMBL" id="KAJ4447419.1"/>
    </source>
</evidence>
<dbReference type="Proteomes" id="UP001148838">
    <property type="component" value="Unassembled WGS sequence"/>
</dbReference>